<gene>
    <name evidence="1" type="ORF">ACN38_g9449</name>
</gene>
<dbReference type="EMBL" id="LHQQ01000191">
    <property type="protein sequence ID" value="KOS39699.1"/>
    <property type="molecule type" value="Genomic_DNA"/>
</dbReference>
<name>A0A0M9WCJ7_9EURO</name>
<sequence length="88" mass="9950">MENSPSFGQPSNSERLAEYARMLPNYQKGYSAIKKRREVSTKTERGRSRVPGIIRYICTLSSPSPVCPSTLLHENLHVLFLPSESLLK</sequence>
<dbReference type="AlphaFoldDB" id="A0A0M9WCJ7"/>
<keyword evidence="2" id="KW-1185">Reference proteome</keyword>
<protein>
    <submittedName>
        <fullName evidence="1">Uncharacterized protein</fullName>
    </submittedName>
</protein>
<comment type="caution">
    <text evidence="1">The sequence shown here is derived from an EMBL/GenBank/DDBJ whole genome shotgun (WGS) entry which is preliminary data.</text>
</comment>
<accession>A0A0M9WCJ7</accession>
<dbReference type="Proteomes" id="UP000037696">
    <property type="component" value="Unassembled WGS sequence"/>
</dbReference>
<proteinExistence type="predicted"/>
<evidence type="ECO:0000313" key="2">
    <source>
        <dbReference type="Proteomes" id="UP000037696"/>
    </source>
</evidence>
<reference evidence="1 2" key="1">
    <citation type="submission" date="2015-08" db="EMBL/GenBank/DDBJ databases">
        <title>Genome sequencing of Penicillium nordicum.</title>
        <authorList>
            <person name="Nguyen H.D."/>
            <person name="Seifert K.A."/>
        </authorList>
    </citation>
    <scope>NUCLEOTIDE SEQUENCE [LARGE SCALE GENOMIC DNA]</scope>
    <source>
        <strain evidence="1 2">DAOMC 185683</strain>
    </source>
</reference>
<organism evidence="1 2">
    <name type="scientific">Penicillium nordicum</name>
    <dbReference type="NCBI Taxonomy" id="229535"/>
    <lineage>
        <taxon>Eukaryota</taxon>
        <taxon>Fungi</taxon>
        <taxon>Dikarya</taxon>
        <taxon>Ascomycota</taxon>
        <taxon>Pezizomycotina</taxon>
        <taxon>Eurotiomycetes</taxon>
        <taxon>Eurotiomycetidae</taxon>
        <taxon>Eurotiales</taxon>
        <taxon>Aspergillaceae</taxon>
        <taxon>Penicillium</taxon>
    </lineage>
</organism>
<evidence type="ECO:0000313" key="1">
    <source>
        <dbReference type="EMBL" id="KOS39699.1"/>
    </source>
</evidence>